<proteinExistence type="predicted"/>
<sequence length="343" mass="38435">MTGEFTAGEGSELINVSAQTLSRTVDIDTGVKRPFSGWDVRDEDVWGGVKHNFETLDQFQSAVNLEDGLTKIGIGPTFVDIYATIRHGNPLFIYFNGAPKDRRSVKFPIFSGSRIHPSDECSRLSISDPALHISEKFKLGWYAGSKYFETQKIVIPAILDKIISLAKPSTIVFVGGSGGGFASLFFSRLCPGSIAVVCNPQTNILRYHKTMVRKFLSICYNVYSISAAAKDSEVTCRITKDLCRMYDPRKGGLRNKIIYMQNINDRFHYEQHYRLFAQALGVTVADEVGFSQQGNFLSLIGDWGKGHSAAPRDLWTLILRNIVLYEKNLNDLIERNEGEKLVR</sequence>
<reference evidence="1 2" key="1">
    <citation type="submission" date="2017-05" db="EMBL/GenBank/DDBJ databases">
        <title>Complete and WGS of Bordetella genogroups.</title>
        <authorList>
            <person name="Spilker T."/>
            <person name="LiPuma J."/>
        </authorList>
    </citation>
    <scope>NUCLEOTIDE SEQUENCE [LARGE SCALE GENOMIC DNA]</scope>
    <source>
        <strain evidence="1 2">AU9919</strain>
    </source>
</reference>
<comment type="caution">
    <text evidence="1">The sequence shown here is derived from an EMBL/GenBank/DDBJ whole genome shotgun (WGS) entry which is preliminary data.</text>
</comment>
<dbReference type="EMBL" id="NEVQ01000013">
    <property type="protein sequence ID" value="OZI56389.1"/>
    <property type="molecule type" value="Genomic_DNA"/>
</dbReference>
<keyword evidence="2" id="KW-1185">Reference proteome</keyword>
<organism evidence="1 2">
    <name type="scientific">Bordetella genomosp. 4</name>
    <dbReference type="NCBI Taxonomy" id="463044"/>
    <lineage>
        <taxon>Bacteria</taxon>
        <taxon>Pseudomonadati</taxon>
        <taxon>Pseudomonadota</taxon>
        <taxon>Betaproteobacteria</taxon>
        <taxon>Burkholderiales</taxon>
        <taxon>Alcaligenaceae</taxon>
        <taxon>Bordetella</taxon>
    </lineage>
</organism>
<gene>
    <name evidence="1" type="ORF">CAL20_13215</name>
</gene>
<name>A0A261U3C9_9BORD</name>
<evidence type="ECO:0000313" key="2">
    <source>
        <dbReference type="Proteomes" id="UP000216885"/>
    </source>
</evidence>
<protein>
    <submittedName>
        <fullName evidence="1">Uncharacterized protein</fullName>
    </submittedName>
</protein>
<dbReference type="AlphaFoldDB" id="A0A261U3C9"/>
<accession>A0A261U3C9</accession>
<dbReference type="Proteomes" id="UP000216885">
    <property type="component" value="Unassembled WGS sequence"/>
</dbReference>
<evidence type="ECO:0000313" key="1">
    <source>
        <dbReference type="EMBL" id="OZI56389.1"/>
    </source>
</evidence>